<feature type="compositionally biased region" description="Low complexity" evidence="1">
    <location>
        <begin position="256"/>
        <end position="267"/>
    </location>
</feature>
<comment type="caution">
    <text evidence="3">The sequence shown here is derived from an EMBL/GenBank/DDBJ whole genome shotgun (WGS) entry which is preliminary data.</text>
</comment>
<feature type="region of interest" description="Disordered" evidence="1">
    <location>
        <begin position="389"/>
        <end position="413"/>
    </location>
</feature>
<evidence type="ECO:0000313" key="3">
    <source>
        <dbReference type="EMBL" id="KAJ2753235.1"/>
    </source>
</evidence>
<sequence>MRVPFFRSKAKTDSDDIKHSLRAKKGGLAVGVLDGIASESELSSYAPATPMSSAGNVTRAALSKPGATTGAAAATQTARAIADQVGEMEAFLATIDGFQGEARRLFPENMALDQILGELRDECRRRVDYMTRVSAPPAWMAHQRQSSSSSTIIAPSSAATTRRATQSNPAGGAAQVRSRSATGYGGIDSSPISTATATSSSGSSSGSSHSTGRRNQHSSSFAENKNNDGAAGYFSRHQPANTARKALGAGSPPSSPTQSPSLPPSQTVGRRDARVADQRRKTAPQSMIVAGSVGDIAATRATAAAANRAATSHAATMPKLPRASIALPSLDSPRFTKPRTSSIDNFGRPLSFADASDANFHAGALSINAGSSPAQLAAKGSLGAMRAAPVSGNAAGGGQAKPKQQQQQHMPSHSGKIAGEYVFNVKLAGHKIETAVSSSLQTSLISLQLAKIMGMHIVSVPNNSRVWSSGGKSWPVMGEVVGLPFVCGNMTFTHSFKIVQGSAGTNDMTRDIMLGNDFCVCNHGRIKDDKLHLEQLSMPITVPDLNTTEVPVQRGDTVRHKGTVKHVGGAAAAAEEGDEGARRLVRAVSRLTRPGSAMERGSGEDSRVSHGFQRHFDYAACDIREGEEFNGLLAPGAYADEKQRAKADGGKLQRLAHALRGDRMEREARLFRPVVFDPTRKRGLGNGAGVFVDIEDNGDRPMSKFPFCCCAARYCVAIGFVAVLVGAILGFFAWPRVPSISISSLSALEPAQITYDEDNSLFGLHMPLRINYEIHSGNFYPLRISKVYVSGFDGVTGNKIIDTTLSRINVSPLRLQFHSETTAIHYLTSDMSDPALTDLFGKCAPKSATNVSKAIEGRPGALTIRFQIKVDVSNLGWLKQPIVTLNQNVECPE</sequence>
<keyword evidence="4" id="KW-1185">Reference proteome</keyword>
<evidence type="ECO:0000256" key="2">
    <source>
        <dbReference type="SAM" id="Phobius"/>
    </source>
</evidence>
<dbReference type="OrthoDB" id="5579551at2759"/>
<evidence type="ECO:0000313" key="4">
    <source>
        <dbReference type="Proteomes" id="UP001140011"/>
    </source>
</evidence>
<proteinExistence type="predicted"/>
<feature type="compositionally biased region" description="Low complexity" evidence="1">
    <location>
        <begin position="146"/>
        <end position="165"/>
    </location>
</feature>
<protein>
    <submittedName>
        <fullName evidence="3">Uncharacterized protein</fullName>
    </submittedName>
</protein>
<feature type="compositionally biased region" description="Low complexity" evidence="1">
    <location>
        <begin position="189"/>
        <end position="210"/>
    </location>
</feature>
<feature type="region of interest" description="Disordered" evidence="1">
    <location>
        <begin position="138"/>
        <end position="286"/>
    </location>
</feature>
<name>A0A9W8GVU4_9FUNG</name>
<gene>
    <name evidence="3" type="ORF">GGI19_003275</name>
</gene>
<keyword evidence="2" id="KW-0812">Transmembrane</keyword>
<dbReference type="InterPro" id="IPR021109">
    <property type="entry name" value="Peptidase_aspartic_dom_sf"/>
</dbReference>
<dbReference type="AlphaFoldDB" id="A0A9W8GVU4"/>
<reference evidence="3" key="1">
    <citation type="submission" date="2022-07" db="EMBL/GenBank/DDBJ databases">
        <title>Phylogenomic reconstructions and comparative analyses of Kickxellomycotina fungi.</title>
        <authorList>
            <person name="Reynolds N.K."/>
            <person name="Stajich J.E."/>
            <person name="Barry K."/>
            <person name="Grigoriev I.V."/>
            <person name="Crous P."/>
            <person name="Smith M.E."/>
        </authorList>
    </citation>
    <scope>NUCLEOTIDE SEQUENCE</scope>
    <source>
        <strain evidence="3">BCRC 34297</strain>
    </source>
</reference>
<feature type="transmembrane region" description="Helical" evidence="2">
    <location>
        <begin position="711"/>
        <end position="734"/>
    </location>
</feature>
<organism evidence="3 4">
    <name type="scientific">Coemansia pectinata</name>
    <dbReference type="NCBI Taxonomy" id="1052879"/>
    <lineage>
        <taxon>Eukaryota</taxon>
        <taxon>Fungi</taxon>
        <taxon>Fungi incertae sedis</taxon>
        <taxon>Zoopagomycota</taxon>
        <taxon>Kickxellomycotina</taxon>
        <taxon>Kickxellomycetes</taxon>
        <taxon>Kickxellales</taxon>
        <taxon>Kickxellaceae</taxon>
        <taxon>Coemansia</taxon>
    </lineage>
</organism>
<keyword evidence="2" id="KW-0472">Membrane</keyword>
<dbReference type="EMBL" id="JANBUH010000208">
    <property type="protein sequence ID" value="KAJ2753235.1"/>
    <property type="molecule type" value="Genomic_DNA"/>
</dbReference>
<feature type="compositionally biased region" description="Basic and acidic residues" evidence="1">
    <location>
        <begin position="269"/>
        <end position="280"/>
    </location>
</feature>
<accession>A0A9W8GVU4</accession>
<dbReference type="Proteomes" id="UP001140011">
    <property type="component" value="Unassembled WGS sequence"/>
</dbReference>
<evidence type="ECO:0000256" key="1">
    <source>
        <dbReference type="SAM" id="MobiDB-lite"/>
    </source>
</evidence>
<dbReference type="Gene3D" id="2.40.70.10">
    <property type="entry name" value="Acid Proteases"/>
    <property type="match status" value="1"/>
</dbReference>
<keyword evidence="2" id="KW-1133">Transmembrane helix</keyword>